<dbReference type="FunFam" id="3.30.740.10:FF:000003">
    <property type="entry name" value="Dynein light chain"/>
    <property type="match status" value="1"/>
</dbReference>
<dbReference type="SMART" id="SM01375">
    <property type="entry name" value="Dynein_light"/>
    <property type="match status" value="1"/>
</dbReference>
<dbReference type="InterPro" id="IPR001372">
    <property type="entry name" value="Dynein_light_chain_typ-1/2"/>
</dbReference>
<organism evidence="2 3">
    <name type="scientific">Arachis hypogaea</name>
    <name type="common">Peanut</name>
    <dbReference type="NCBI Taxonomy" id="3818"/>
    <lineage>
        <taxon>Eukaryota</taxon>
        <taxon>Viridiplantae</taxon>
        <taxon>Streptophyta</taxon>
        <taxon>Embryophyta</taxon>
        <taxon>Tracheophyta</taxon>
        <taxon>Spermatophyta</taxon>
        <taxon>Magnoliopsida</taxon>
        <taxon>eudicotyledons</taxon>
        <taxon>Gunneridae</taxon>
        <taxon>Pentapetalae</taxon>
        <taxon>rosids</taxon>
        <taxon>fabids</taxon>
        <taxon>Fabales</taxon>
        <taxon>Fabaceae</taxon>
        <taxon>Papilionoideae</taxon>
        <taxon>50 kb inversion clade</taxon>
        <taxon>dalbergioids sensu lato</taxon>
        <taxon>Dalbergieae</taxon>
        <taxon>Pterocarpus clade</taxon>
        <taxon>Arachis</taxon>
    </lineage>
</organism>
<reference evidence="2 3" key="1">
    <citation type="submission" date="2019-01" db="EMBL/GenBank/DDBJ databases">
        <title>Sequencing of cultivated peanut Arachis hypogaea provides insights into genome evolution and oil improvement.</title>
        <authorList>
            <person name="Chen X."/>
        </authorList>
    </citation>
    <scope>NUCLEOTIDE SEQUENCE [LARGE SCALE GENOMIC DNA]</scope>
    <source>
        <strain evidence="3">cv. Fuhuasheng</strain>
        <tissue evidence="2">Leaves</tissue>
    </source>
</reference>
<dbReference type="Pfam" id="PF01221">
    <property type="entry name" value="Dynein_light"/>
    <property type="match status" value="1"/>
</dbReference>
<name>A0A445D0J6_ARAHY</name>
<dbReference type="AlphaFoldDB" id="A0A445D0J6"/>
<dbReference type="SMR" id="A0A445D0J6"/>
<evidence type="ECO:0000256" key="1">
    <source>
        <dbReference type="SAM" id="MobiDB-lite"/>
    </source>
</evidence>
<dbReference type="SUPFAM" id="SSF54648">
    <property type="entry name" value="DLC"/>
    <property type="match status" value="1"/>
</dbReference>
<dbReference type="CDD" id="cd21452">
    <property type="entry name" value="DLC-like_DYNLL1_DYNLL2"/>
    <property type="match status" value="1"/>
</dbReference>
<protein>
    <recommendedName>
        <fullName evidence="4">Dynein light chain</fullName>
    </recommendedName>
</protein>
<comment type="caution">
    <text evidence="2">The sequence shown here is derived from an EMBL/GenBank/DDBJ whole genome shotgun (WGS) entry which is preliminary data.</text>
</comment>
<dbReference type="Gramene" id="arahy.Tifrunner.gnm2.ann2.Ah05g404000.1">
    <property type="protein sequence ID" value="arahy.Tifrunner.gnm2.ann2.Ah05g404000.1-CDS"/>
    <property type="gene ID" value="arahy.Tifrunner.gnm2.ann2.Ah05g404000"/>
</dbReference>
<keyword evidence="3" id="KW-1185">Reference proteome</keyword>
<accession>A0A445D0J6</accession>
<dbReference type="PANTHER" id="PTHR11886">
    <property type="entry name" value="DYNEIN LIGHT CHAIN"/>
    <property type="match status" value="1"/>
</dbReference>
<proteinExistence type="predicted"/>
<dbReference type="Proteomes" id="UP000289738">
    <property type="component" value="Chromosome A05"/>
</dbReference>
<dbReference type="OrthoDB" id="6506078at2759"/>
<dbReference type="EMBL" id="SDMP01000005">
    <property type="protein sequence ID" value="RYR56668.1"/>
    <property type="molecule type" value="Genomic_DNA"/>
</dbReference>
<feature type="compositionally biased region" description="Basic and acidic residues" evidence="1">
    <location>
        <begin position="115"/>
        <end position="148"/>
    </location>
</feature>
<feature type="compositionally biased region" description="Pro residues" evidence="1">
    <location>
        <begin position="17"/>
        <end position="33"/>
    </location>
</feature>
<evidence type="ECO:0008006" key="4">
    <source>
        <dbReference type="Google" id="ProtNLM"/>
    </source>
</evidence>
<dbReference type="GO" id="GO:0045505">
    <property type="term" value="F:dynein intermediate chain binding"/>
    <property type="evidence" value="ECO:0007669"/>
    <property type="project" value="TreeGrafter"/>
</dbReference>
<dbReference type="STRING" id="3818.A0A445D0J6"/>
<dbReference type="GO" id="GO:0007017">
    <property type="term" value="P:microtubule-based process"/>
    <property type="evidence" value="ECO:0007669"/>
    <property type="project" value="InterPro"/>
</dbReference>
<gene>
    <name evidence="2" type="ORF">Ahy_A05g022350</name>
</gene>
<feature type="compositionally biased region" description="Low complexity" evidence="1">
    <location>
        <begin position="7"/>
        <end position="16"/>
    </location>
</feature>
<feature type="region of interest" description="Disordered" evidence="1">
    <location>
        <begin position="1"/>
        <end position="49"/>
    </location>
</feature>
<feature type="region of interest" description="Disordered" evidence="1">
    <location>
        <begin position="107"/>
        <end position="155"/>
    </location>
</feature>
<dbReference type="Gene3D" id="3.30.740.10">
    <property type="entry name" value="Protein Inhibitor Of Neuronal Nitric Oxide Synthase"/>
    <property type="match status" value="1"/>
</dbReference>
<sequence length="295" mass="32418">MPHRSTSQQQQLNLLAPPLPLPLPLPPPPPQPHPTSHHPTPNPDLTLPYYKPSFILKHLSNIAIAHKPPSPHKHSLPPTPPPPPPPSPPHLKSKALLSSSICDFSKDSIAVMRPPRNEKERNMPSKRAPSKEKLKKRQGEQERRKLDDSNGGVQFEDVKVVERHSVSLAPPPPSNNGCGGGRRRSFCGGSSKVDLGDVFAVNGVKVVSADMPPFMQIHAVDSARKAFDSMEKFTSKTLACTLKKEFDGVYGPAWHCIVGTNFGSFVTHSVGGFLYFSMDQKFYILLFKTTVQKTG</sequence>
<evidence type="ECO:0000313" key="2">
    <source>
        <dbReference type="EMBL" id="RYR56668.1"/>
    </source>
</evidence>
<evidence type="ECO:0000313" key="3">
    <source>
        <dbReference type="Proteomes" id="UP000289738"/>
    </source>
</evidence>
<feature type="compositionally biased region" description="Pro residues" evidence="1">
    <location>
        <begin position="77"/>
        <end position="89"/>
    </location>
</feature>
<dbReference type="PANTHER" id="PTHR11886:SF80">
    <property type="entry name" value="OS01G0555600 PROTEIN"/>
    <property type="match status" value="1"/>
</dbReference>
<feature type="region of interest" description="Disordered" evidence="1">
    <location>
        <begin position="65"/>
        <end position="93"/>
    </location>
</feature>
<dbReference type="InterPro" id="IPR037177">
    <property type="entry name" value="DLC_sf"/>
</dbReference>
<dbReference type="GO" id="GO:0005868">
    <property type="term" value="C:cytoplasmic dynein complex"/>
    <property type="evidence" value="ECO:0007669"/>
    <property type="project" value="TreeGrafter"/>
</dbReference>